<gene>
    <name evidence="2" type="ORF">NEOLEDRAFT_1178380</name>
</gene>
<organism evidence="2 3">
    <name type="scientific">Neolentinus lepideus HHB14362 ss-1</name>
    <dbReference type="NCBI Taxonomy" id="1314782"/>
    <lineage>
        <taxon>Eukaryota</taxon>
        <taxon>Fungi</taxon>
        <taxon>Dikarya</taxon>
        <taxon>Basidiomycota</taxon>
        <taxon>Agaricomycotina</taxon>
        <taxon>Agaricomycetes</taxon>
        <taxon>Gloeophyllales</taxon>
        <taxon>Gloeophyllaceae</taxon>
        <taxon>Neolentinus</taxon>
    </lineage>
</organism>
<keyword evidence="3" id="KW-1185">Reference proteome</keyword>
<proteinExistence type="predicted"/>
<dbReference type="SUPFAM" id="SSF50998">
    <property type="entry name" value="Quinoprotein alcohol dehydrogenase-like"/>
    <property type="match status" value="1"/>
</dbReference>
<dbReference type="PROSITE" id="PS50181">
    <property type="entry name" value="FBOX"/>
    <property type="match status" value="1"/>
</dbReference>
<dbReference type="CDD" id="cd09917">
    <property type="entry name" value="F-box_SF"/>
    <property type="match status" value="1"/>
</dbReference>
<dbReference type="Pfam" id="PF00646">
    <property type="entry name" value="F-box"/>
    <property type="match status" value="1"/>
</dbReference>
<dbReference type="Gene3D" id="1.20.1280.50">
    <property type="match status" value="1"/>
</dbReference>
<protein>
    <recommendedName>
        <fullName evidence="1">F-box domain-containing protein</fullName>
    </recommendedName>
</protein>
<dbReference type="Proteomes" id="UP000076761">
    <property type="component" value="Unassembled WGS sequence"/>
</dbReference>
<reference evidence="2 3" key="1">
    <citation type="journal article" date="2016" name="Mol. Biol. Evol.">
        <title>Comparative Genomics of Early-Diverging Mushroom-Forming Fungi Provides Insights into the Origins of Lignocellulose Decay Capabilities.</title>
        <authorList>
            <person name="Nagy L.G."/>
            <person name="Riley R."/>
            <person name="Tritt A."/>
            <person name="Adam C."/>
            <person name="Daum C."/>
            <person name="Floudas D."/>
            <person name="Sun H."/>
            <person name="Yadav J.S."/>
            <person name="Pangilinan J."/>
            <person name="Larsson K.H."/>
            <person name="Matsuura K."/>
            <person name="Barry K."/>
            <person name="Labutti K."/>
            <person name="Kuo R."/>
            <person name="Ohm R.A."/>
            <person name="Bhattacharya S.S."/>
            <person name="Shirouzu T."/>
            <person name="Yoshinaga Y."/>
            <person name="Martin F.M."/>
            <person name="Grigoriev I.V."/>
            <person name="Hibbett D.S."/>
        </authorList>
    </citation>
    <scope>NUCLEOTIDE SEQUENCE [LARGE SCALE GENOMIC DNA]</scope>
    <source>
        <strain evidence="2 3">HHB14362 ss-1</strain>
    </source>
</reference>
<feature type="domain" description="F-box" evidence="1">
    <location>
        <begin position="1"/>
        <end position="47"/>
    </location>
</feature>
<dbReference type="EMBL" id="KV425571">
    <property type="protein sequence ID" value="KZT25603.1"/>
    <property type="molecule type" value="Genomic_DNA"/>
</dbReference>
<sequence>MLQSLPPELVLETLYYLPLQSLRSLQVTCKAWLEFIRANEGLIYHKAAVLHCFASPGSCSTDWDLFRAKTVFASHYVRDVITWKGFCADRFQLEKNWLGRGPSAIGTVPTAGSWVHRIKVDEGQGLVITTYAVGGLVVSDTSNRGVIWSLEPSYVRPYAHCEYSNGFLVFDQLGGFKEVWCLASRCPPGTQPEDSRALPDERQELASLDAANRHGTELFRPWALLQMPTVTHAFRFVWPTLLVSSQKDAFLFDIPTATLIQTIDISEPVPHGLRELNYVELSAEYIFICWRHSVCVFSRRDGALALSIDTEHTVDIGMLLQVDAYRPPASPRVPNAVMVPLQSVSRYTGSALPYRQTDEFIAVHVSPDGRDLAILGDPETVFFVQDFRRVIKKEIALAAVSTRLDFTSRFGHSLYHAFENGKVGLVLCSGIYVVTLDATHHGLASPTSLPVNGFESDTGDYSFPNISICRAMGFDDPLLLSQIDCLQMTDTGIYFVWEATKIPLRSSVTHSTQEAAETEEGEYEESVWNADDDVETEIDENEPFIGNEAVPQSPILTFINFAFRPGSPAT</sequence>
<evidence type="ECO:0000313" key="2">
    <source>
        <dbReference type="EMBL" id="KZT25603.1"/>
    </source>
</evidence>
<dbReference type="InterPro" id="IPR001810">
    <property type="entry name" value="F-box_dom"/>
</dbReference>
<dbReference type="SUPFAM" id="SSF81383">
    <property type="entry name" value="F-box domain"/>
    <property type="match status" value="1"/>
</dbReference>
<evidence type="ECO:0000313" key="3">
    <source>
        <dbReference type="Proteomes" id="UP000076761"/>
    </source>
</evidence>
<dbReference type="OrthoDB" id="550575at2759"/>
<dbReference type="InterPro" id="IPR036047">
    <property type="entry name" value="F-box-like_dom_sf"/>
</dbReference>
<evidence type="ECO:0000259" key="1">
    <source>
        <dbReference type="PROSITE" id="PS50181"/>
    </source>
</evidence>
<name>A0A165SSB4_9AGAM</name>
<dbReference type="InParanoid" id="A0A165SSB4"/>
<dbReference type="STRING" id="1314782.A0A165SSB4"/>
<dbReference type="InterPro" id="IPR011047">
    <property type="entry name" value="Quinoprotein_ADH-like_sf"/>
</dbReference>
<dbReference type="AlphaFoldDB" id="A0A165SSB4"/>
<accession>A0A165SSB4</accession>